<dbReference type="InterPro" id="IPR050483">
    <property type="entry name" value="CoA-transferase_III_domain"/>
</dbReference>
<evidence type="ECO:0000313" key="2">
    <source>
        <dbReference type="EMBL" id="WFE91550.1"/>
    </source>
</evidence>
<dbReference type="Gene3D" id="3.30.1540.10">
    <property type="entry name" value="formyl-coa transferase, domain 3"/>
    <property type="match status" value="1"/>
</dbReference>
<dbReference type="RefSeq" id="WP_265684035.1">
    <property type="nucleotide sequence ID" value="NZ_CP120863.1"/>
</dbReference>
<evidence type="ECO:0000256" key="1">
    <source>
        <dbReference type="ARBA" id="ARBA00022679"/>
    </source>
</evidence>
<proteinExistence type="predicted"/>
<dbReference type="Proteomes" id="UP001209803">
    <property type="component" value="Chromosome"/>
</dbReference>
<dbReference type="SUPFAM" id="SSF89796">
    <property type="entry name" value="CoA-transferase family III (CaiB/BaiF)"/>
    <property type="match status" value="1"/>
</dbReference>
<dbReference type="Gene3D" id="3.40.50.10540">
    <property type="entry name" value="Crotonobetainyl-coa:carnitine coa-transferase, domain 1"/>
    <property type="match status" value="1"/>
</dbReference>
<keyword evidence="1 2" id="KW-0808">Transferase</keyword>
<accession>A0ABY8FE81</accession>
<keyword evidence="3" id="KW-1185">Reference proteome</keyword>
<dbReference type="InterPro" id="IPR023606">
    <property type="entry name" value="CoA-Trfase_III_dom_1_sf"/>
</dbReference>
<dbReference type="PANTHER" id="PTHR48207">
    <property type="entry name" value="SUCCINATE--HYDROXYMETHYLGLUTARATE COA-TRANSFERASE"/>
    <property type="match status" value="1"/>
</dbReference>
<dbReference type="InterPro" id="IPR044855">
    <property type="entry name" value="CoA-Trfase_III_dom3_sf"/>
</dbReference>
<reference evidence="2 3" key="1">
    <citation type="submission" date="2023-03" db="EMBL/GenBank/DDBJ databases">
        <title>Roseibium porphyridii sp. nov. and Roseibium rhodosorbium sp. nov. isolated from marine algae, Porphyridium cruentum and Rhodosorus marinus, respectively.</title>
        <authorList>
            <person name="Lee M.W."/>
            <person name="Choi B.J."/>
            <person name="Lee J.K."/>
            <person name="Choi D.G."/>
            <person name="Baek J.H."/>
            <person name="Bayburt H."/>
            <person name="Kim J.M."/>
            <person name="Han D.M."/>
            <person name="Kim K.H."/>
            <person name="Jeon C.O."/>
        </authorList>
    </citation>
    <scope>NUCLEOTIDE SEQUENCE [LARGE SCALE GENOMIC DNA]</scope>
    <source>
        <strain evidence="2 3">KMA01</strain>
    </source>
</reference>
<sequence>MSKPLEGIRVLDLTNVLAGPFCCHHLAHLGAEVIKVEAAGRGDLARNLGADPDLNEKGMGVSFLAQNAGKKSVTVNLKHPKGRALFIKLVRSADVLVENFRPGVMDRLQVGYDALKKERPELIYCAISGFGQDGPWVHRPAYDQIIQGASGVMSITGDSESAPLRVGYPVADTVGGITAAFAVASALNASPRGSFIDVSMLESVLATMGWVVSNYLNAGVEPAANGNENVTSAPSGAFQAGSGLLNIAANKDEQWVLLTDHLGLSALRERPDYATRENRKKNRLALKAELETVLKTRPARDWAKELNRIGVPSGAVLTVPEVLQMPQIADRGFLHTFQQVPGVGRDIAVTTTGIKLDGDAPKVSAPPPLLGEHNHEIWSELGLSSQELEDLRSDGAL</sequence>
<organism evidence="2 3">
    <name type="scientific">Roseibium porphyridii</name>
    <dbReference type="NCBI Taxonomy" id="2866279"/>
    <lineage>
        <taxon>Bacteria</taxon>
        <taxon>Pseudomonadati</taxon>
        <taxon>Pseudomonadota</taxon>
        <taxon>Alphaproteobacteria</taxon>
        <taxon>Hyphomicrobiales</taxon>
        <taxon>Stappiaceae</taxon>
        <taxon>Roseibium</taxon>
    </lineage>
</organism>
<dbReference type="PANTHER" id="PTHR48207:SF3">
    <property type="entry name" value="SUCCINATE--HYDROXYMETHYLGLUTARATE COA-TRANSFERASE"/>
    <property type="match status" value="1"/>
</dbReference>
<name>A0ABY8FE81_9HYPH</name>
<dbReference type="EMBL" id="CP120863">
    <property type="protein sequence ID" value="WFE91550.1"/>
    <property type="molecule type" value="Genomic_DNA"/>
</dbReference>
<protein>
    <submittedName>
        <fullName evidence="2">CoA transferase</fullName>
    </submittedName>
</protein>
<dbReference type="InterPro" id="IPR003673">
    <property type="entry name" value="CoA-Trfase_fam_III"/>
</dbReference>
<evidence type="ECO:0000313" key="3">
    <source>
        <dbReference type="Proteomes" id="UP001209803"/>
    </source>
</evidence>
<dbReference type="Pfam" id="PF02515">
    <property type="entry name" value="CoA_transf_3"/>
    <property type="match status" value="1"/>
</dbReference>
<gene>
    <name evidence="2" type="ORF">K1718_09380</name>
</gene>
<dbReference type="GO" id="GO:0016740">
    <property type="term" value="F:transferase activity"/>
    <property type="evidence" value="ECO:0007669"/>
    <property type="project" value="UniProtKB-KW"/>
</dbReference>